<organism evidence="1 2">
    <name type="scientific">Caenorhabditis nigoni</name>
    <dbReference type="NCBI Taxonomy" id="1611254"/>
    <lineage>
        <taxon>Eukaryota</taxon>
        <taxon>Metazoa</taxon>
        <taxon>Ecdysozoa</taxon>
        <taxon>Nematoda</taxon>
        <taxon>Chromadorea</taxon>
        <taxon>Rhabditida</taxon>
        <taxon>Rhabditina</taxon>
        <taxon>Rhabditomorpha</taxon>
        <taxon>Rhabditoidea</taxon>
        <taxon>Rhabditidae</taxon>
        <taxon>Peloderinae</taxon>
        <taxon>Caenorhabditis</taxon>
    </lineage>
</organism>
<dbReference type="InterPro" id="IPR021942">
    <property type="entry name" value="DUF3557"/>
</dbReference>
<dbReference type="PANTHER" id="PTHR31379">
    <property type="entry name" value="F-BOX C PROTEIN-RELATED-RELATED"/>
    <property type="match status" value="1"/>
</dbReference>
<name>A0A2G5VHB4_9PELO</name>
<proteinExistence type="predicted"/>
<dbReference type="Pfam" id="PF12078">
    <property type="entry name" value="DUF3557"/>
    <property type="match status" value="1"/>
</dbReference>
<reference evidence="2" key="1">
    <citation type="submission" date="2017-10" db="EMBL/GenBank/DDBJ databases">
        <title>Rapid genome shrinkage in a self-fertile nematode reveals novel sperm competition proteins.</title>
        <authorList>
            <person name="Yin D."/>
            <person name="Schwarz E.M."/>
            <person name="Thomas C.G."/>
            <person name="Felde R.L."/>
            <person name="Korf I.F."/>
            <person name="Cutter A.D."/>
            <person name="Schartner C.M."/>
            <person name="Ralston E.J."/>
            <person name="Meyer B.J."/>
            <person name="Haag E.S."/>
        </authorList>
    </citation>
    <scope>NUCLEOTIDE SEQUENCE [LARGE SCALE GENOMIC DNA]</scope>
    <source>
        <strain evidence="2">JU1422</strain>
    </source>
</reference>
<comment type="caution">
    <text evidence="1">The sequence shown here is derived from an EMBL/GenBank/DDBJ whole genome shotgun (WGS) entry which is preliminary data.</text>
</comment>
<dbReference type="OrthoDB" id="5910972at2759"/>
<sequence>MTFCDTKTVLTYMEASSRFNIALKIPSIRKAEKAAPLHINRLELEDNRLVVNDTVYILKVYRECQAKTGLSIGEVDYDFDEQGFKISIDESIQHGDIKLAESGRVNSSRGSKLDELGDVCPTVQRGLPCDHRLRLYVSGSMRQFPYTNMKMYQLMKRLLTNFLGNRGGEWTIKNMSLQDNVLRWPVNGRRPIVRNVNIYIFSQRKINALHSIIDSSVPLTSLKTTVPHWNHIGISNHPLLKNVEHLIFTNHPQLDFFSDLFSIQTQNVSITTPITFALAYHERLISKFMEKTRPIGLRYSIVVKPLFKRNLTTINVPNVIERSTDSMKLAMGNDAVVVVQYTEINSKIWLNIETVPKKK</sequence>
<evidence type="ECO:0000313" key="1">
    <source>
        <dbReference type="EMBL" id="PIC51168.1"/>
    </source>
</evidence>
<protein>
    <recommendedName>
        <fullName evidence="3">DUF38 domain-containing protein</fullName>
    </recommendedName>
</protein>
<dbReference type="Proteomes" id="UP000230233">
    <property type="component" value="Chromosome I"/>
</dbReference>
<dbReference type="PANTHER" id="PTHR31379:SF1">
    <property type="entry name" value="F-BOX C PROTEIN-RELATED"/>
    <property type="match status" value="1"/>
</dbReference>
<dbReference type="AlphaFoldDB" id="A0A2G5VHB4"/>
<accession>A0A2G5VHB4</accession>
<evidence type="ECO:0000313" key="2">
    <source>
        <dbReference type="Proteomes" id="UP000230233"/>
    </source>
</evidence>
<evidence type="ECO:0008006" key="3">
    <source>
        <dbReference type="Google" id="ProtNLM"/>
    </source>
</evidence>
<gene>
    <name evidence="1" type="primary">Cnig_chr_I.g179</name>
    <name evidence="1" type="ORF">B9Z55_000179</name>
</gene>
<keyword evidence="2" id="KW-1185">Reference proteome</keyword>
<dbReference type="EMBL" id="PDUG01000001">
    <property type="protein sequence ID" value="PIC51168.1"/>
    <property type="molecule type" value="Genomic_DNA"/>
</dbReference>